<dbReference type="PANTHER" id="PTHR31270:SF1">
    <property type="entry name" value="GLUTAMINYL-PEPTIDE CYCLOTRANSFERASE"/>
    <property type="match status" value="1"/>
</dbReference>
<name>A0A167HFN8_9FLAO</name>
<dbReference type="InterPro" id="IPR011044">
    <property type="entry name" value="Quino_amine_DH_bsu"/>
</dbReference>
<comment type="caution">
    <text evidence="1">The sequence shown here is derived from an EMBL/GenBank/DDBJ whole genome shotgun (WGS) entry which is preliminary data.</text>
</comment>
<reference evidence="1 2" key="1">
    <citation type="submission" date="2016-02" db="EMBL/GenBank/DDBJ databases">
        <title>Ulvibacter sp. LPB0005, isolated from Thais luteostoma.</title>
        <authorList>
            <person name="Shin S.-K."/>
            <person name="Yi H."/>
        </authorList>
    </citation>
    <scope>NUCLEOTIDE SEQUENCE [LARGE SCALE GENOMIC DNA]</scope>
    <source>
        <strain evidence="1 2">LPB0005</strain>
    </source>
</reference>
<evidence type="ECO:0000313" key="1">
    <source>
        <dbReference type="EMBL" id="OAB78557.1"/>
    </source>
</evidence>
<dbReference type="GO" id="GO:0016603">
    <property type="term" value="F:glutaminyl-peptide cyclotransferase activity"/>
    <property type="evidence" value="ECO:0007669"/>
    <property type="project" value="InterPro"/>
</dbReference>
<dbReference type="STRING" id="1763537.ULVI_08170"/>
<proteinExistence type="predicted"/>
<dbReference type="AlphaFoldDB" id="A0A167HFN8"/>
<sequence>MKTYKLLVVTLLAIACSKCGDSSTKDSDLFSLQIAPSKKGYKTSESLSVTLNNKKNKAVDSVVYYLDNDRFMPANSKGATTVSLSEVKLGVRTLQAKIYSDGEHFAAAENITVLASEKPELYTYKIIETYPHDMDSYTQGLEFENNTLYESAGLRKKSSLRKTNYKTGEVLQKVPLADEYFGEGLTILNDKIYQLTYKRKTGFIYDLKTLDKIGTFVYGNSLEGWGLCNDGTTIYKSDGTEKIWTLNPETLAEEDYIEIYTNTSRIKSVNELEWIDGKIYANIYQQDAVAIVNPKNGAVEGVINFKGLKDKVTQHDALDVLNGIAYNGEPNTLYITGKNWDKLFKVEVVKK</sequence>
<dbReference type="SUPFAM" id="SSF50969">
    <property type="entry name" value="YVTN repeat-like/Quinoprotein amine dehydrogenase"/>
    <property type="match status" value="1"/>
</dbReference>
<gene>
    <name evidence="1" type="ORF">ULVI_08170</name>
</gene>
<dbReference type="RefSeq" id="WP_068591666.1">
    <property type="nucleotide sequence ID" value="NZ_LRXL01000037.1"/>
</dbReference>
<dbReference type="InterPro" id="IPR007788">
    <property type="entry name" value="QCT"/>
</dbReference>
<dbReference type="OrthoDB" id="9783700at2"/>
<dbReference type="PANTHER" id="PTHR31270">
    <property type="entry name" value="GLUTAMINYL-PEPTIDE CYCLOTRANSFERASE"/>
    <property type="match status" value="1"/>
</dbReference>
<protein>
    <submittedName>
        <fullName evidence="1">Glutamine cyclotransferase</fullName>
    </submittedName>
</protein>
<dbReference type="EMBL" id="LRXL01000037">
    <property type="protein sequence ID" value="OAB78557.1"/>
    <property type="molecule type" value="Genomic_DNA"/>
</dbReference>
<keyword evidence="2" id="KW-1185">Reference proteome</keyword>
<dbReference type="Pfam" id="PF05096">
    <property type="entry name" value="Glu_cyclase_2"/>
    <property type="match status" value="1"/>
</dbReference>
<accession>A0A167HFN8</accession>
<evidence type="ECO:0000313" key="2">
    <source>
        <dbReference type="Proteomes" id="UP000077013"/>
    </source>
</evidence>
<organism evidence="1 2">
    <name type="scientific">Cochleicola gelatinilyticus</name>
    <dbReference type="NCBI Taxonomy" id="1763537"/>
    <lineage>
        <taxon>Bacteria</taxon>
        <taxon>Pseudomonadati</taxon>
        <taxon>Bacteroidota</taxon>
        <taxon>Flavobacteriia</taxon>
        <taxon>Flavobacteriales</taxon>
        <taxon>Flavobacteriaceae</taxon>
        <taxon>Cochleicola</taxon>
    </lineage>
</organism>
<dbReference type="Proteomes" id="UP000077013">
    <property type="component" value="Unassembled WGS sequence"/>
</dbReference>
<dbReference type="PROSITE" id="PS51257">
    <property type="entry name" value="PROKAR_LIPOPROTEIN"/>
    <property type="match status" value="1"/>
</dbReference>
<keyword evidence="1" id="KW-0808">Transferase</keyword>